<organism evidence="3 4">
    <name type="scientific">Flavobacterium granuli</name>
    <dbReference type="NCBI Taxonomy" id="280093"/>
    <lineage>
        <taxon>Bacteria</taxon>
        <taxon>Pseudomonadati</taxon>
        <taxon>Bacteroidota</taxon>
        <taxon>Flavobacteriia</taxon>
        <taxon>Flavobacteriales</taxon>
        <taxon>Flavobacteriaceae</taxon>
        <taxon>Flavobacterium</taxon>
    </lineage>
</organism>
<protein>
    <submittedName>
        <fullName evidence="3">Uncharacterized protein</fullName>
    </submittedName>
</protein>
<evidence type="ECO:0000313" key="4">
    <source>
        <dbReference type="Proteomes" id="UP000184384"/>
    </source>
</evidence>
<dbReference type="Proteomes" id="UP000184384">
    <property type="component" value="Unassembled WGS sequence"/>
</dbReference>
<dbReference type="OrthoDB" id="1418847at2"/>
<dbReference type="STRING" id="280093.SAMN05443373_111105"/>
<evidence type="ECO:0000256" key="1">
    <source>
        <dbReference type="SAM" id="SignalP"/>
    </source>
</evidence>
<dbReference type="PROSITE" id="PS51257">
    <property type="entry name" value="PROKAR_LIPOPROTEIN"/>
    <property type="match status" value="1"/>
</dbReference>
<keyword evidence="5" id="KW-1185">Reference proteome</keyword>
<gene>
    <name evidence="2" type="ORF">BC624_109105</name>
    <name evidence="3" type="ORF">SAMN05443373_111105</name>
</gene>
<reference evidence="4" key="2">
    <citation type="submission" date="2016-11" db="EMBL/GenBank/DDBJ databases">
        <authorList>
            <person name="Varghese N."/>
            <person name="Submissions S."/>
        </authorList>
    </citation>
    <scope>NUCLEOTIDE SEQUENCE [LARGE SCALE GENOMIC DNA]</scope>
    <source>
        <strain evidence="4">DSM 19729</strain>
    </source>
</reference>
<dbReference type="EMBL" id="PVUB01000009">
    <property type="protein sequence ID" value="PRZ21252.1"/>
    <property type="molecule type" value="Genomic_DNA"/>
</dbReference>
<evidence type="ECO:0000313" key="3">
    <source>
        <dbReference type="EMBL" id="SHH34994.1"/>
    </source>
</evidence>
<sequence>MKKICLLYGVLLSTVFVACQGEEDLTASLKDVDRVATQIDLSKPIVKDLKDNFNLGLLYEYNATLDFVYSAETAAAATKWAAVEIPQIKSNFLDANGNFPAENTAAYQTRVDAALTFVNESLFKYFKPNSFIASKMPYKVLLSESIYAGQDVLQEPISESDSRISSTGQFDLYSVYNRHSIVINVNEDIINATTNKVKNDNFYVFLSRIMDMHNLYDLVPKEFYEEKAPYYGQIMETSYRAELNKGPEKTIQIIDKNWFFSKGFIDAKYFFNGRIGLGTVTVNKDELGNTISPALKYDKGLRPTYSFVSGLKKDVRSYLNEMIHRNATEINAFPAVTKNNMRLLINMFQGWGGDIVAFNPALQVLMN</sequence>
<keyword evidence="1" id="KW-0732">Signal</keyword>
<proteinExistence type="predicted"/>
<name>A0A1M5S930_9FLAO</name>
<reference evidence="2 5" key="3">
    <citation type="submission" date="2018-03" db="EMBL/GenBank/DDBJ databases">
        <title>Genomic Encyclopedia of Archaeal and Bacterial Type Strains, Phase II (KMG-II): from individual species to whole genera.</title>
        <authorList>
            <person name="Goeker M."/>
        </authorList>
    </citation>
    <scope>NUCLEOTIDE SEQUENCE [LARGE SCALE GENOMIC DNA]</scope>
    <source>
        <strain evidence="2 5">DSM 17797</strain>
    </source>
</reference>
<dbReference type="Proteomes" id="UP000237771">
    <property type="component" value="Unassembled WGS sequence"/>
</dbReference>
<evidence type="ECO:0000313" key="5">
    <source>
        <dbReference type="Proteomes" id="UP000237771"/>
    </source>
</evidence>
<reference evidence="3" key="1">
    <citation type="submission" date="2016-11" db="EMBL/GenBank/DDBJ databases">
        <authorList>
            <person name="Jaros S."/>
            <person name="Januszkiewicz K."/>
            <person name="Wedrychowicz H."/>
        </authorList>
    </citation>
    <scope>NUCLEOTIDE SEQUENCE [LARGE SCALE GENOMIC DNA]</scope>
    <source>
        <strain evidence="3">DSM 19729</strain>
    </source>
</reference>
<evidence type="ECO:0000313" key="2">
    <source>
        <dbReference type="EMBL" id="PRZ21252.1"/>
    </source>
</evidence>
<feature type="chain" id="PRO_5012928944" evidence="1">
    <location>
        <begin position="19"/>
        <end position="367"/>
    </location>
</feature>
<feature type="signal peptide" evidence="1">
    <location>
        <begin position="1"/>
        <end position="18"/>
    </location>
</feature>
<dbReference type="EMBL" id="FQWO01000011">
    <property type="protein sequence ID" value="SHH34994.1"/>
    <property type="molecule type" value="Genomic_DNA"/>
</dbReference>
<dbReference type="AlphaFoldDB" id="A0A1M5S930"/>
<dbReference type="RefSeq" id="WP_072945243.1">
    <property type="nucleotide sequence ID" value="NZ_FQWO01000011.1"/>
</dbReference>
<accession>A0A1M5S930</accession>